<feature type="region of interest" description="Disordered" evidence="1">
    <location>
        <begin position="93"/>
        <end position="112"/>
    </location>
</feature>
<evidence type="ECO:0000313" key="3">
    <source>
        <dbReference type="Proteomes" id="UP000178114"/>
    </source>
</evidence>
<sequence>MKENQKFDAGPDGRNTDKVLSEAEDKAFSTEEKGILDMYADMVERGELIEEPMLDKNGKRIGANIKEKDSPDGKPGKILYFKDDKTQKAVEAYNKKFTPSPPSPQNYEPGEN</sequence>
<reference evidence="2 3" key="1">
    <citation type="journal article" date="2016" name="Nat. Commun.">
        <title>Thousands of microbial genomes shed light on interconnected biogeochemical processes in an aquifer system.</title>
        <authorList>
            <person name="Anantharaman K."/>
            <person name="Brown C.T."/>
            <person name="Hug L.A."/>
            <person name="Sharon I."/>
            <person name="Castelle C.J."/>
            <person name="Probst A.J."/>
            <person name="Thomas B.C."/>
            <person name="Singh A."/>
            <person name="Wilkins M.J."/>
            <person name="Karaoz U."/>
            <person name="Brodie E.L."/>
            <person name="Williams K.H."/>
            <person name="Hubbard S.S."/>
            <person name="Banfield J.F."/>
        </authorList>
    </citation>
    <scope>NUCLEOTIDE SEQUENCE [LARGE SCALE GENOMIC DNA]</scope>
</reference>
<organism evidence="2 3">
    <name type="scientific">Candidatus Giovannonibacteria bacterium RIFCSPLOWO2_01_FULL_45_34</name>
    <dbReference type="NCBI Taxonomy" id="1798351"/>
    <lineage>
        <taxon>Bacteria</taxon>
        <taxon>Candidatus Giovannoniibacteriota</taxon>
    </lineage>
</organism>
<dbReference type="Proteomes" id="UP000178114">
    <property type="component" value="Unassembled WGS sequence"/>
</dbReference>
<dbReference type="AlphaFoldDB" id="A0A1F5WYB1"/>
<name>A0A1F5WYB1_9BACT</name>
<proteinExistence type="predicted"/>
<protein>
    <submittedName>
        <fullName evidence="2">Uncharacterized protein</fullName>
    </submittedName>
</protein>
<comment type="caution">
    <text evidence="2">The sequence shown here is derived from an EMBL/GenBank/DDBJ whole genome shotgun (WGS) entry which is preliminary data.</text>
</comment>
<dbReference type="EMBL" id="MFID01000032">
    <property type="protein sequence ID" value="OGF80610.1"/>
    <property type="molecule type" value="Genomic_DNA"/>
</dbReference>
<dbReference type="STRING" id="1798351.A2930_02915"/>
<evidence type="ECO:0000313" key="2">
    <source>
        <dbReference type="EMBL" id="OGF80610.1"/>
    </source>
</evidence>
<feature type="region of interest" description="Disordered" evidence="1">
    <location>
        <begin position="1"/>
        <end position="26"/>
    </location>
</feature>
<evidence type="ECO:0000256" key="1">
    <source>
        <dbReference type="SAM" id="MobiDB-lite"/>
    </source>
</evidence>
<gene>
    <name evidence="2" type="ORF">A2930_02915</name>
</gene>
<accession>A0A1F5WYB1</accession>